<accession>A0A172ZHZ4</accession>
<keyword evidence="2 3" id="KW-0560">Oxidoreductase</keyword>
<dbReference type="GO" id="GO:0005737">
    <property type="term" value="C:cytoplasm"/>
    <property type="evidence" value="ECO:0007669"/>
    <property type="project" value="TreeGrafter"/>
</dbReference>
<dbReference type="CDD" id="cd07087">
    <property type="entry name" value="ALDH_F3-13-14_CALDH-like"/>
    <property type="match status" value="1"/>
</dbReference>
<dbReference type="GO" id="GO:0006081">
    <property type="term" value="P:aldehyde metabolic process"/>
    <property type="evidence" value="ECO:0007669"/>
    <property type="project" value="InterPro"/>
</dbReference>
<name>A0A172ZHZ4_9BACL</name>
<dbReference type="PROSITE" id="PS00070">
    <property type="entry name" value="ALDEHYDE_DEHYDR_CYS"/>
    <property type="match status" value="1"/>
</dbReference>
<dbReference type="Pfam" id="PF00171">
    <property type="entry name" value="Aldedh"/>
    <property type="match status" value="1"/>
</dbReference>
<sequence>MSDNENRFLQTLPERQREELLRQGSPSSEMRKKQLLKLKNIIVEREKELTDALFSDLGKPAFESFSSELAVLLNEIDYVCKHLNRWNRSTSARYLKLGYVEVFRKKRHPHGSVLIIGSWNYPVQLTLMPVIGAIAGGNSCIIKPSEYAPATAELLKEIINQAFPLEQLHVVTGDSKIASQLTSAPFDLIFFTGSGQTGKLVADQAAKQLTPVILELGGKNPCILDETGFSSATVRDIVWGKFLNAGQTCIAPDTLFVHRSVYEKTLDEISTVLSDFYGEQPQTSGDYGRICTDAHFQKVVDFIGQGTVRHGGAYDSADRFIAPTVLTDIEPGSPVLEEEIFGPVLPVIPYTDLNSLLSSGSLQRDALTGYIFSTDKRRIEQFNGYMRSSTISVNQVIHHAASPHIAFGGVGQSGYGAYHGKAGFLAFSYEKTSVRTYHYLRFSGKFPPYSERNMKALKKLRKRIL</sequence>
<evidence type="ECO:0000256" key="2">
    <source>
        <dbReference type="ARBA" id="ARBA00023002"/>
    </source>
</evidence>
<dbReference type="KEGG" id="pbv:AR543_14095"/>
<dbReference type="AlphaFoldDB" id="A0A172ZHZ4"/>
<dbReference type="InterPro" id="IPR016161">
    <property type="entry name" value="Ald_DH/histidinol_DH"/>
</dbReference>
<feature type="active site" evidence="4">
    <location>
        <position position="249"/>
    </location>
</feature>
<gene>
    <name evidence="8" type="ORF">AR543_14095</name>
</gene>
<dbReference type="PANTHER" id="PTHR43570">
    <property type="entry name" value="ALDEHYDE DEHYDROGENASE"/>
    <property type="match status" value="1"/>
</dbReference>
<dbReference type="Gene3D" id="3.40.309.10">
    <property type="entry name" value="Aldehyde Dehydrogenase, Chain A, domain 2"/>
    <property type="match status" value="1"/>
</dbReference>
<evidence type="ECO:0000259" key="7">
    <source>
        <dbReference type="Pfam" id="PF00171"/>
    </source>
</evidence>
<evidence type="ECO:0000256" key="6">
    <source>
        <dbReference type="RuleBase" id="RU003345"/>
    </source>
</evidence>
<dbReference type="GO" id="GO:0004029">
    <property type="term" value="F:aldehyde dehydrogenase (NAD+) activity"/>
    <property type="evidence" value="ECO:0007669"/>
    <property type="project" value="TreeGrafter"/>
</dbReference>
<feature type="domain" description="Aldehyde dehydrogenase" evidence="7">
    <location>
        <begin position="29"/>
        <end position="432"/>
    </location>
</feature>
<reference evidence="8 9" key="2">
    <citation type="journal article" date="2016" name="Int. J. Syst. Evol. Microbiol.">
        <title>Paenibacillus bovis sp. nov., isolated from raw yak (Bos grunniens) milk.</title>
        <authorList>
            <person name="Gao C."/>
            <person name="Han J."/>
            <person name="Liu Z."/>
            <person name="Xu X."/>
            <person name="Hang F."/>
            <person name="Wu Z."/>
        </authorList>
    </citation>
    <scope>NUCLEOTIDE SEQUENCE [LARGE SCALE GENOMIC DNA]</scope>
    <source>
        <strain evidence="8 9">BD3526</strain>
    </source>
</reference>
<dbReference type="Gene3D" id="3.40.605.10">
    <property type="entry name" value="Aldehyde Dehydrogenase, Chain A, domain 1"/>
    <property type="match status" value="1"/>
</dbReference>
<dbReference type="InterPro" id="IPR016163">
    <property type="entry name" value="Ald_DH_C"/>
</dbReference>
<dbReference type="Proteomes" id="UP000078148">
    <property type="component" value="Chromosome"/>
</dbReference>
<dbReference type="PANTHER" id="PTHR43570:SF16">
    <property type="entry name" value="ALDEHYDE DEHYDROGENASE TYPE III, ISOFORM Q"/>
    <property type="match status" value="1"/>
</dbReference>
<dbReference type="InterPro" id="IPR015590">
    <property type="entry name" value="Aldehyde_DH_dom"/>
</dbReference>
<dbReference type="OrthoDB" id="9762913at2"/>
<dbReference type="PIRSF" id="PIRSF036492">
    <property type="entry name" value="ALDH"/>
    <property type="match status" value="1"/>
</dbReference>
<dbReference type="STRING" id="1616788.AR543_14095"/>
<dbReference type="InterPro" id="IPR016160">
    <property type="entry name" value="Ald_DH_CS_CYS"/>
</dbReference>
<evidence type="ECO:0000256" key="1">
    <source>
        <dbReference type="ARBA" id="ARBA00009986"/>
    </source>
</evidence>
<dbReference type="InterPro" id="IPR029510">
    <property type="entry name" value="Ald_DH_CS_GLU"/>
</dbReference>
<dbReference type="FunFam" id="3.40.605.10:FF:000004">
    <property type="entry name" value="Aldehyde dehydrogenase"/>
    <property type="match status" value="1"/>
</dbReference>
<dbReference type="EMBL" id="CP013023">
    <property type="protein sequence ID" value="ANF97022.1"/>
    <property type="molecule type" value="Genomic_DNA"/>
</dbReference>
<proteinExistence type="inferred from homology"/>
<dbReference type="RefSeq" id="WP_060535135.1">
    <property type="nucleotide sequence ID" value="NZ_CP013023.1"/>
</dbReference>
<organism evidence="8 9">
    <name type="scientific">Paenibacillus bovis</name>
    <dbReference type="NCBI Taxonomy" id="1616788"/>
    <lineage>
        <taxon>Bacteria</taxon>
        <taxon>Bacillati</taxon>
        <taxon>Bacillota</taxon>
        <taxon>Bacilli</taxon>
        <taxon>Bacillales</taxon>
        <taxon>Paenibacillaceae</taxon>
        <taxon>Paenibacillus</taxon>
    </lineage>
</organism>
<keyword evidence="9" id="KW-1185">Reference proteome</keyword>
<evidence type="ECO:0000256" key="4">
    <source>
        <dbReference type="PIRSR" id="PIRSR036492-1"/>
    </source>
</evidence>
<dbReference type="SUPFAM" id="SSF53720">
    <property type="entry name" value="ALDH-like"/>
    <property type="match status" value="1"/>
</dbReference>
<evidence type="ECO:0000313" key="8">
    <source>
        <dbReference type="EMBL" id="ANF97022.1"/>
    </source>
</evidence>
<evidence type="ECO:0000256" key="3">
    <source>
        <dbReference type="PIRNR" id="PIRNR036492"/>
    </source>
</evidence>
<evidence type="ECO:0000313" key="9">
    <source>
        <dbReference type="Proteomes" id="UP000078148"/>
    </source>
</evidence>
<dbReference type="PROSITE" id="PS00687">
    <property type="entry name" value="ALDEHYDE_DEHYDR_GLU"/>
    <property type="match status" value="1"/>
</dbReference>
<dbReference type="InterPro" id="IPR016162">
    <property type="entry name" value="Ald_DH_N"/>
</dbReference>
<comment type="similarity">
    <text evidence="1 3 6">Belongs to the aldehyde dehydrogenase family.</text>
</comment>
<evidence type="ECO:0000256" key="5">
    <source>
        <dbReference type="PROSITE-ProRule" id="PRU10007"/>
    </source>
</evidence>
<dbReference type="InterPro" id="IPR012394">
    <property type="entry name" value="Aldehyde_DH_NAD(P)"/>
</dbReference>
<feature type="active site" evidence="4 5">
    <location>
        <position position="215"/>
    </location>
</feature>
<reference evidence="9" key="1">
    <citation type="submission" date="2015-10" db="EMBL/GenBank/DDBJ databases">
        <title>Genome of Paenibacillus bovis sp. nov.</title>
        <authorList>
            <person name="Wu Z."/>
            <person name="Gao C."/>
            <person name="Liu Z."/>
            <person name="Zheng H."/>
        </authorList>
    </citation>
    <scope>NUCLEOTIDE SEQUENCE [LARGE SCALE GENOMIC DNA]</scope>
    <source>
        <strain evidence="9">BD3526</strain>
    </source>
</reference>
<protein>
    <recommendedName>
        <fullName evidence="3">Aldehyde dehydrogenase</fullName>
    </recommendedName>
</protein>